<dbReference type="GO" id="GO:0006508">
    <property type="term" value="P:proteolysis"/>
    <property type="evidence" value="ECO:0007669"/>
    <property type="project" value="UniProtKB-KW"/>
</dbReference>
<dbReference type="Proteomes" id="UP001143370">
    <property type="component" value="Unassembled WGS sequence"/>
</dbReference>
<sequence>MKRSATVPRSTPDGFEPGASVNRQATDDMLARLAPGSYNSTARSVEAIFSTGARVRRWGIYEELAVSPESVDLGRVAQGQVRLLDTHDSSSIDKVLGVVVSARAADGHLTGVIRFADTEPGRRAEAMVQSGDLVGISVGYRVTTWTLTSTENDQEVWRADRWELLEVSLVAVPADPGAMVRSEPANPTLTRADAHNEENDEMRRNLSPAGAAPVAPPLAAPTPVPDTRAAPPTGNAPAAVTSPDDILRNERARTAEIIELGRTHGIDDVVVRSAIDRGAPIDEFRRITLEALAARSERDTISNASVGYQHDAPNAQRAALTEALTLRLQESSGARVTPSEHARSFMGHSLAEMAAVSIGARTMPRTARERLETFERAFHTTSDFPIILSAALNTRLEASYLAAQPVYRRIARQQNFSDFRPHDVIRPGDFPMLQPVGQAGEIKYGSFGEKKETIVVAPYAIAVAFSRQTMVNDHLGAIDQVLANQGTTIALFEEITFFKMKGTIGPVLKEDNKAVYHADHGNLGAAAAITVASLGLARAAFRKQKRLDGNVMGLAPRILLVSPDKETEAEIITTQVQPHANADVNPFSGRLETVVAPQLTGNAWELYSDMALGSNWQWGLLDGYTAPRMRTDEPFGQQGVAFSLEHDFGCGAVDFRFGYRNPGS</sequence>
<dbReference type="RefSeq" id="WP_213373042.1">
    <property type="nucleotide sequence ID" value="NZ_BSFJ01000005.1"/>
</dbReference>
<keyword evidence="3" id="KW-0378">Hydrolase</keyword>
<feature type="compositionally biased region" description="Basic and acidic residues" evidence="4">
    <location>
        <begin position="192"/>
        <end position="204"/>
    </location>
</feature>
<evidence type="ECO:0000313" key="6">
    <source>
        <dbReference type="EMBL" id="GLK71705.1"/>
    </source>
</evidence>
<gene>
    <name evidence="6" type="ORF">GCM10017643_18200</name>
</gene>
<feature type="compositionally biased region" description="Pro residues" evidence="4">
    <location>
        <begin position="214"/>
        <end position="224"/>
    </location>
</feature>
<reference evidence="6" key="2">
    <citation type="submission" date="2023-01" db="EMBL/GenBank/DDBJ databases">
        <authorList>
            <person name="Sun Q."/>
            <person name="Evtushenko L."/>
        </authorList>
    </citation>
    <scope>NUCLEOTIDE SEQUENCE</scope>
    <source>
        <strain evidence="6">VKM B-2484</strain>
    </source>
</reference>
<feature type="region of interest" description="Disordered" evidence="4">
    <location>
        <begin position="1"/>
        <end position="24"/>
    </location>
</feature>
<dbReference type="AlphaFoldDB" id="A0A9W6J9E3"/>
<dbReference type="InterPro" id="IPR054613">
    <property type="entry name" value="Peptidase_S78_dom"/>
</dbReference>
<evidence type="ECO:0000256" key="2">
    <source>
        <dbReference type="ARBA" id="ARBA00022670"/>
    </source>
</evidence>
<name>A0A9W6J9E3_9HYPH</name>
<evidence type="ECO:0000256" key="1">
    <source>
        <dbReference type="ARBA" id="ARBA00022612"/>
    </source>
</evidence>
<keyword evidence="7" id="KW-1185">Reference proteome</keyword>
<organism evidence="6 7">
    <name type="scientific">Ancylobacter dichloromethanicus</name>
    <dbReference type="NCBI Taxonomy" id="518825"/>
    <lineage>
        <taxon>Bacteria</taxon>
        <taxon>Pseudomonadati</taxon>
        <taxon>Pseudomonadota</taxon>
        <taxon>Alphaproteobacteria</taxon>
        <taxon>Hyphomicrobiales</taxon>
        <taxon>Xanthobacteraceae</taxon>
        <taxon>Ancylobacter</taxon>
    </lineage>
</organism>
<dbReference type="NCBIfam" id="NF045541">
    <property type="entry name" value="scaf_prot_MCP2"/>
    <property type="match status" value="1"/>
</dbReference>
<proteinExistence type="predicted"/>
<dbReference type="EMBL" id="BSFJ01000005">
    <property type="protein sequence ID" value="GLK71705.1"/>
    <property type="molecule type" value="Genomic_DNA"/>
</dbReference>
<dbReference type="GO" id="GO:0008233">
    <property type="term" value="F:peptidase activity"/>
    <property type="evidence" value="ECO:0007669"/>
    <property type="project" value="UniProtKB-KW"/>
</dbReference>
<evidence type="ECO:0000259" key="5">
    <source>
        <dbReference type="Pfam" id="PF04586"/>
    </source>
</evidence>
<protein>
    <recommendedName>
        <fullName evidence="5">Prohead serine protease domain-containing protein</fullName>
    </recommendedName>
</protein>
<feature type="domain" description="Prohead serine protease" evidence="5">
    <location>
        <begin position="76"/>
        <end position="181"/>
    </location>
</feature>
<comment type="caution">
    <text evidence="6">The sequence shown here is derived from an EMBL/GenBank/DDBJ whole genome shotgun (WGS) entry which is preliminary data.</text>
</comment>
<evidence type="ECO:0000256" key="3">
    <source>
        <dbReference type="ARBA" id="ARBA00022801"/>
    </source>
</evidence>
<accession>A0A9W6J9E3</accession>
<dbReference type="Pfam" id="PF04586">
    <property type="entry name" value="Peptidase_S78"/>
    <property type="match status" value="1"/>
</dbReference>
<reference evidence="6" key="1">
    <citation type="journal article" date="2014" name="Int. J. Syst. Evol. Microbiol.">
        <title>Complete genome sequence of Corynebacterium casei LMG S-19264T (=DSM 44701T), isolated from a smear-ripened cheese.</title>
        <authorList>
            <consortium name="US DOE Joint Genome Institute (JGI-PGF)"/>
            <person name="Walter F."/>
            <person name="Albersmeier A."/>
            <person name="Kalinowski J."/>
            <person name="Ruckert C."/>
        </authorList>
    </citation>
    <scope>NUCLEOTIDE SEQUENCE</scope>
    <source>
        <strain evidence="6">VKM B-2484</strain>
    </source>
</reference>
<feature type="region of interest" description="Disordered" evidence="4">
    <location>
        <begin position="178"/>
        <end position="242"/>
    </location>
</feature>
<keyword evidence="2" id="KW-0645">Protease</keyword>
<keyword evidence="1" id="KW-1188">Viral release from host cell</keyword>
<evidence type="ECO:0000313" key="7">
    <source>
        <dbReference type="Proteomes" id="UP001143370"/>
    </source>
</evidence>
<evidence type="ECO:0000256" key="4">
    <source>
        <dbReference type="SAM" id="MobiDB-lite"/>
    </source>
</evidence>
<dbReference type="Pfam" id="PF25209">
    <property type="entry name" value="Phage_capsid_4"/>
    <property type="match status" value="1"/>
</dbReference>